<evidence type="ECO:0000313" key="7">
    <source>
        <dbReference type="Proteomes" id="UP000050863"/>
    </source>
</evidence>
<evidence type="ECO:0000256" key="2">
    <source>
        <dbReference type="ARBA" id="ARBA00022908"/>
    </source>
</evidence>
<dbReference type="GO" id="GO:0015074">
    <property type="term" value="P:DNA integration"/>
    <property type="evidence" value="ECO:0007669"/>
    <property type="project" value="UniProtKB-KW"/>
</dbReference>
<dbReference type="Pfam" id="PF00589">
    <property type="entry name" value="Phage_integrase"/>
    <property type="match status" value="1"/>
</dbReference>
<keyword evidence="3" id="KW-0238">DNA-binding</keyword>
<dbReference type="STRING" id="280332.CQ12_10640"/>
<dbReference type="InterPro" id="IPR002104">
    <property type="entry name" value="Integrase_catalytic"/>
</dbReference>
<dbReference type="PROSITE" id="PS51898">
    <property type="entry name" value="TYR_RECOMBINASE"/>
    <property type="match status" value="1"/>
</dbReference>
<dbReference type="GO" id="GO:0003677">
    <property type="term" value="F:DNA binding"/>
    <property type="evidence" value="ECO:0007669"/>
    <property type="project" value="UniProtKB-KW"/>
</dbReference>
<keyword evidence="4" id="KW-0233">DNA recombination</keyword>
<protein>
    <recommendedName>
        <fullName evidence="5">Tyr recombinase domain-containing protein</fullName>
    </recommendedName>
</protein>
<keyword evidence="2" id="KW-0229">DNA integration</keyword>
<dbReference type="Proteomes" id="UP000050863">
    <property type="component" value="Unassembled WGS sequence"/>
</dbReference>
<name>A0A0R3M2Z1_9BRAD</name>
<evidence type="ECO:0000256" key="4">
    <source>
        <dbReference type="ARBA" id="ARBA00023172"/>
    </source>
</evidence>
<organism evidence="6 7">
    <name type="scientific">Bradyrhizobium jicamae</name>
    <dbReference type="NCBI Taxonomy" id="280332"/>
    <lineage>
        <taxon>Bacteria</taxon>
        <taxon>Pseudomonadati</taxon>
        <taxon>Pseudomonadota</taxon>
        <taxon>Alphaproteobacteria</taxon>
        <taxon>Hyphomicrobiales</taxon>
        <taxon>Nitrobacteraceae</taxon>
        <taxon>Bradyrhizobium</taxon>
    </lineage>
</organism>
<comment type="similarity">
    <text evidence="1">Belongs to the 'phage' integrase family.</text>
</comment>
<evidence type="ECO:0000256" key="3">
    <source>
        <dbReference type="ARBA" id="ARBA00023125"/>
    </source>
</evidence>
<dbReference type="GO" id="GO:0006310">
    <property type="term" value="P:DNA recombination"/>
    <property type="evidence" value="ECO:0007669"/>
    <property type="project" value="UniProtKB-KW"/>
</dbReference>
<accession>A0A0R3M2Z1</accession>
<dbReference type="InterPro" id="IPR013762">
    <property type="entry name" value="Integrase-like_cat_sf"/>
</dbReference>
<dbReference type="PANTHER" id="PTHR30349:SF41">
    <property type="entry name" value="INTEGRASE_RECOMBINASE PROTEIN MJ0367-RELATED"/>
    <property type="match status" value="1"/>
</dbReference>
<dbReference type="PANTHER" id="PTHR30349">
    <property type="entry name" value="PHAGE INTEGRASE-RELATED"/>
    <property type="match status" value="1"/>
</dbReference>
<dbReference type="EMBL" id="LLXZ01000012">
    <property type="protein sequence ID" value="KRR14583.1"/>
    <property type="molecule type" value="Genomic_DNA"/>
</dbReference>
<feature type="domain" description="Tyr recombinase" evidence="5">
    <location>
        <begin position="134"/>
        <end position="305"/>
    </location>
</feature>
<dbReference type="InterPro" id="IPR050090">
    <property type="entry name" value="Tyrosine_recombinase_XerCD"/>
</dbReference>
<evidence type="ECO:0000256" key="1">
    <source>
        <dbReference type="ARBA" id="ARBA00008857"/>
    </source>
</evidence>
<gene>
    <name evidence="6" type="ORF">CQ12_10640</name>
</gene>
<dbReference type="SUPFAM" id="SSF56349">
    <property type="entry name" value="DNA breaking-rejoining enzymes"/>
    <property type="match status" value="1"/>
</dbReference>
<dbReference type="Gene3D" id="1.10.150.130">
    <property type="match status" value="1"/>
</dbReference>
<evidence type="ECO:0000313" key="6">
    <source>
        <dbReference type="EMBL" id="KRR14583.1"/>
    </source>
</evidence>
<dbReference type="AlphaFoldDB" id="A0A0R3M2Z1"/>
<keyword evidence="7" id="KW-1185">Reference proteome</keyword>
<dbReference type="Gene3D" id="1.10.443.10">
    <property type="entry name" value="Intergrase catalytic core"/>
    <property type="match status" value="1"/>
</dbReference>
<comment type="caution">
    <text evidence="6">The sequence shown here is derived from an EMBL/GenBank/DDBJ whole genome shotgun (WGS) entry which is preliminary data.</text>
</comment>
<sequence length="329" mass="36812">MTVYEKAMATTKPTVSKIGADRIVPRSIRALAIAYYDSASFKALKPITQGVYRNIIDRFCREIDHAGRACGDKSAVTLKPNHVEKLMEARAAKPDSANGLRKVLRAMMQVAVKLDWREDDPTLSVRKIKPKKRGGFHRWTDAEVRQFEAVHPIGSKARLALTLGLYTGQARQDVVRMGEQHINDEVLDWIRMKTEDRTGLKLAIPVHPELRRIIDATPSKHLTFLVTELGAPFTAAGFGNWFRDRCDEAGLKHCAFHGLRKAAATRLIDAGCDVVEAAAITGHASLKELQRYIETRDRRKAAMRAIDKLISGTKVANPITRLAKQEKTR</sequence>
<dbReference type="InterPro" id="IPR010998">
    <property type="entry name" value="Integrase_recombinase_N"/>
</dbReference>
<dbReference type="InterPro" id="IPR011010">
    <property type="entry name" value="DNA_brk_join_enz"/>
</dbReference>
<reference evidence="6 7" key="1">
    <citation type="submission" date="2014-03" db="EMBL/GenBank/DDBJ databases">
        <title>Bradyrhizobium valentinum sp. nov., isolated from effective nodules of Lupinus mariae-josephae, a lupine endemic of basic-lime soils in Eastern Spain.</title>
        <authorList>
            <person name="Duran D."/>
            <person name="Rey L."/>
            <person name="Navarro A."/>
            <person name="Busquets A."/>
            <person name="Imperial J."/>
            <person name="Ruiz-Argueso T."/>
        </authorList>
    </citation>
    <scope>NUCLEOTIDE SEQUENCE [LARGE SCALE GENOMIC DNA]</scope>
    <source>
        <strain evidence="6 7">PAC68</strain>
    </source>
</reference>
<dbReference type="OrthoDB" id="7873969at2"/>
<evidence type="ECO:0000259" key="5">
    <source>
        <dbReference type="PROSITE" id="PS51898"/>
    </source>
</evidence>
<proteinExistence type="inferred from homology"/>